<evidence type="ECO:0000256" key="1">
    <source>
        <dbReference type="SAM" id="MobiDB-lite"/>
    </source>
</evidence>
<dbReference type="EMBL" id="MCFA01000094">
    <property type="protein sequence ID" value="ORY08863.1"/>
    <property type="molecule type" value="Genomic_DNA"/>
</dbReference>
<evidence type="ECO:0000256" key="2">
    <source>
        <dbReference type="SAM" id="Phobius"/>
    </source>
</evidence>
<evidence type="ECO:0000313" key="3">
    <source>
        <dbReference type="EMBL" id="ORY08863.1"/>
    </source>
</evidence>
<feature type="region of interest" description="Disordered" evidence="1">
    <location>
        <begin position="116"/>
        <end position="138"/>
    </location>
</feature>
<keyword evidence="2" id="KW-1133">Transmembrane helix</keyword>
<protein>
    <submittedName>
        <fullName evidence="3">Uncharacterized protein</fullName>
    </submittedName>
</protein>
<name>A0A1Y1ZF15_9PLEO</name>
<keyword evidence="2" id="KW-0472">Membrane</keyword>
<gene>
    <name evidence="3" type="ORF">BCR34DRAFT_603281</name>
</gene>
<feature type="transmembrane region" description="Helical" evidence="2">
    <location>
        <begin position="46"/>
        <end position="71"/>
    </location>
</feature>
<comment type="caution">
    <text evidence="3">The sequence shown here is derived from an EMBL/GenBank/DDBJ whole genome shotgun (WGS) entry which is preliminary data.</text>
</comment>
<evidence type="ECO:0000313" key="4">
    <source>
        <dbReference type="Proteomes" id="UP000193144"/>
    </source>
</evidence>
<dbReference type="AlphaFoldDB" id="A0A1Y1ZF15"/>
<keyword evidence="2" id="KW-0812">Transmembrane</keyword>
<feature type="compositionally biased region" description="Low complexity" evidence="1">
    <location>
        <begin position="126"/>
        <end position="138"/>
    </location>
</feature>
<proteinExistence type="predicted"/>
<reference evidence="3 4" key="1">
    <citation type="submission" date="2016-07" db="EMBL/GenBank/DDBJ databases">
        <title>Pervasive Adenine N6-methylation of Active Genes in Fungi.</title>
        <authorList>
            <consortium name="DOE Joint Genome Institute"/>
            <person name="Mondo S.J."/>
            <person name="Dannebaum R.O."/>
            <person name="Kuo R.C."/>
            <person name="Labutti K."/>
            <person name="Haridas S."/>
            <person name="Kuo A."/>
            <person name="Salamov A."/>
            <person name="Ahrendt S.R."/>
            <person name="Lipzen A."/>
            <person name="Sullivan W."/>
            <person name="Andreopoulos W.B."/>
            <person name="Clum A."/>
            <person name="Lindquist E."/>
            <person name="Daum C."/>
            <person name="Ramamoorthy G.K."/>
            <person name="Gryganskyi A."/>
            <person name="Culley D."/>
            <person name="Magnuson J.K."/>
            <person name="James T.Y."/>
            <person name="O'Malley M.A."/>
            <person name="Stajich J.E."/>
            <person name="Spatafora J.W."/>
            <person name="Visel A."/>
            <person name="Grigoriev I.V."/>
        </authorList>
    </citation>
    <scope>NUCLEOTIDE SEQUENCE [LARGE SCALE GENOMIC DNA]</scope>
    <source>
        <strain evidence="3 4">CBS 115471</strain>
    </source>
</reference>
<keyword evidence="4" id="KW-1185">Reference proteome</keyword>
<organism evidence="3 4">
    <name type="scientific">Clohesyomyces aquaticus</name>
    <dbReference type="NCBI Taxonomy" id="1231657"/>
    <lineage>
        <taxon>Eukaryota</taxon>
        <taxon>Fungi</taxon>
        <taxon>Dikarya</taxon>
        <taxon>Ascomycota</taxon>
        <taxon>Pezizomycotina</taxon>
        <taxon>Dothideomycetes</taxon>
        <taxon>Pleosporomycetidae</taxon>
        <taxon>Pleosporales</taxon>
        <taxon>Lindgomycetaceae</taxon>
        <taxon>Clohesyomyces</taxon>
    </lineage>
</organism>
<accession>A0A1Y1ZF15</accession>
<dbReference type="Proteomes" id="UP000193144">
    <property type="component" value="Unassembled WGS sequence"/>
</dbReference>
<sequence length="324" mass="36417">MRNTDVAGRAMIKGVLEQAPSPHLDNLEARSEDLRNSTALAVTRDLSITIILLSLAFLSLIDFGLGIDVIYTTLYDQYFIHNIPGNQSSGEVIASHFNSDENPSRSKCFTFTTIRDSQAKRSRQDPSTSQPPSAAAPGSFLGRLPLELKQHSFTHVFNDSGETDIRVALSPALDTLNYMGFEKLDTLKQIDGTIHDMAHDYLFDHFRFVLECDAQSLRLLLQALDKRIPRRDMPSVRRVATPKFSIGSFPKRDASAPMTETTTATQDQDQGLVWHCLRHGVLLVTLQSLKFMRNIGELEVRIFWDDFARRASLELVDVAFSEED</sequence>